<dbReference type="Pfam" id="PF00102">
    <property type="entry name" value="Y_phosphatase"/>
    <property type="match status" value="2"/>
</dbReference>
<dbReference type="GO" id="GO:0004725">
    <property type="term" value="F:protein tyrosine phosphatase activity"/>
    <property type="evidence" value="ECO:0007669"/>
    <property type="project" value="UniProtKB-EC"/>
</dbReference>
<keyword evidence="3" id="KW-0472">Membrane</keyword>
<protein>
    <recommendedName>
        <fullName evidence="9">Protein-tyrosine-phosphatase</fullName>
    </recommendedName>
</protein>
<dbReference type="WBParaSite" id="SRDH1_93450.1">
    <property type="protein sequence ID" value="SRDH1_93450.1"/>
    <property type="gene ID" value="SRDH1_93450"/>
</dbReference>
<reference evidence="7" key="1">
    <citation type="submission" date="2022-06" db="EMBL/GenBank/DDBJ databases">
        <authorList>
            <person name="Berger JAMES D."/>
            <person name="Berger JAMES D."/>
        </authorList>
    </citation>
    <scope>NUCLEOTIDE SEQUENCE [LARGE SCALE GENOMIC DNA]</scope>
</reference>
<dbReference type="PROSITE" id="PS00383">
    <property type="entry name" value="TYR_PHOSPHATASE_1"/>
    <property type="match status" value="1"/>
</dbReference>
<evidence type="ECO:0000259" key="6">
    <source>
        <dbReference type="PROSITE" id="PS50056"/>
    </source>
</evidence>
<name>A0AA85GH08_9TREM</name>
<dbReference type="InterPro" id="IPR029021">
    <property type="entry name" value="Prot-tyrosine_phosphatase-like"/>
</dbReference>
<evidence type="ECO:0000313" key="7">
    <source>
        <dbReference type="Proteomes" id="UP000050792"/>
    </source>
</evidence>
<reference evidence="8" key="2">
    <citation type="submission" date="2023-11" db="UniProtKB">
        <authorList>
            <consortium name="WormBaseParasite"/>
        </authorList>
    </citation>
    <scope>IDENTIFICATION</scope>
</reference>
<dbReference type="InterPro" id="IPR036116">
    <property type="entry name" value="FN3_sf"/>
</dbReference>
<feature type="chain" id="PRO_5041707598" description="Protein-tyrosine-phosphatase" evidence="4">
    <location>
        <begin position="19"/>
        <end position="2025"/>
    </location>
</feature>
<sequence length="2025" mass="236959">MYILFLYYIIFFINVIHNIEMNHSKGKCLNQWIQSKERVAFSLSPCFTCKYSSFQGSMNIKWDCEQSYNLKIKGTIDSIPLKELSNNELIIYRTRENLSYSNTILYAYYTTSYGQVSIILTLKLIAHHSINDQSKLQIHFKPILNNDKRSFKYFQLFWVSLKQTDYTVFIYNLTHTLQYETYSTSICLDNLTEGIQYKFCIVETLYACKSTSWNCIIKTIPTIKYSYSLTANSSSIQYQATINHLQIKHIGSNWLQLTWLPISQTLYWYINEIPFAYVIKAIGKLKTLYCTDRIYSIQAPWAYNAKSTIMSYIHHVYSNNISSKCSFNTTYKEINLLSNLWPEWNQFIELQQQTNHDEWGSINEFHIELNELTPLQEYDISIEPLFKKYKGISQSITTDTLNPSMDCNLTLEQINSNESYIYWSLPLYIKSNLININNSMYVLQISHIGRPEKDLSKTCFIHNCSMGYSSEETLNFLPQLENEPQRLNCYTIQLPIYNETTKFILNCPLIPCKLYEISIQILYKNQLMNEFNCKRRFIQNGLAPKSPSNVYAKALTNNMILFQMDKPKSSTFDHCNTFGYIISFTNIHTNDKYSTIQSYNDKHYTIIHMNDLENNNHNPQLHEGYYNRPSYQFFLNNPFPPRNHMSIRIQSIPMNDQNWIDLNISLMNSNCYLDCIWPNQPPYYRFTQALNNDYIGQHKSYVIPQTLKNNLQIFQCSTMMNPVNSHSRLCQFHSYLQLSEHTYCMNAHSSIETCFIPTCDETALIPCVTLPKSIIANSSTIQIEWLTTQLSLQGNNPFQLDLHKDDPMKTDSYLIILNQLNELYGRKHGACAQYSFVVISKDTHENWKNYFHDLIIQSLIHSCLGQTTHSYPELKQSNIIIFDKLIPSTLYEIIIIPFNKYGKPGANWKQEVSTTIPVPCKPDNMEFYKIESHALSIKWYLSRNIYCGYPSRIIVYYKHINDGNNREEVEEEEEEGWFNIDTEYKLDHIRISSLKPCQLYCIQMKLINQAGIGPLSYRICNRTKRAAFTNIPTLTSEMIESKQQQQPYNPHIIMLRLRIHLNYTIYCPVQYEFLINIYNDEENPLIIITSNPEVILRNTIQRGMLYQLRGRVRSNESISTSILYNEMDMFQFSQWAPITLFYANMSHFEFINFTLNVQRPIEIHKPNVNDHYDYQCLFNNQYINIMNNHSSSSSSTTTTTNTMVKLPDPHPADRQLSMYNNSQLNKYSYCLHIKWNIIGNLYGLLGFAIQFFIPFKQISYQLSSTDDQSNSIDLQQCAQFLWLPCSGCLGNYSLRNVHPNVLEKLKKLIDICKLDQNSYPSTFHTYSIQQSNQNSLLSTIDNLQKELNTLQLHQFNQMTINDTIYKFDYYYHIVNPMISIMNSKLSRRSINVKQDLHLLNQNVSSSSSSTMLSSSSKTVDSQHSGYVIVYSVTADDVIYSIKHKWRINDELSSSNLSGTIYMVLIVSCIMLILIFTSLTIAIVFSKRKRLNQTKFIGLHTVEYCEDEEDGYELREEYKSPVIPSKIPRQPDPINIQDFINWFEKNLNSLRQEFKSLNIHSHRQEQAKHLTCTIGQRPENRLRNKYRNLLPFDQNYVQLSNALILPNSEQMNSVDRSKENGVIIHNNEHTNQSENIIDTSQGLPDIGSEQWIPSNYVNASWIPSKIPGISSTIVNSGQLPCKYIASQAPVDHTRSLFWQMVWDHHVHLIVTLTRSIENGKEKCSVYWPTDVDDGDVDGDNDDTAELPSNKHCQTNSKRVIQFGRFKIHLLSETNYSAYIRRSFKLYDRKTFNKEQYRNIIQLHMLNWPDFSTPSKEDFLRLLYAYWTERRLSMNNSPVLVHCSAGVGRTGTFICLDQLCQQARYYLQPNLQIFLQKINQINEPIYVNLNKEDSGVDEGEVGDFNEEPSLTSSSLSIAMRINDKSVNISNNKQNHSTEDQYSTIHENLLHKNTLNISSDNEKRTKRFLFHRRNYNKTQSFDIFNMVLWLRSKRSHMVQTMDQYIFIYECLAYFIKQLKEQDRIYENI</sequence>
<evidence type="ECO:0000256" key="4">
    <source>
        <dbReference type="SAM" id="SignalP"/>
    </source>
</evidence>
<dbReference type="PROSITE" id="PS50055">
    <property type="entry name" value="TYR_PHOSPHATASE_PTP"/>
    <property type="match status" value="1"/>
</dbReference>
<feature type="transmembrane region" description="Helical" evidence="3">
    <location>
        <begin position="1460"/>
        <end position="1484"/>
    </location>
</feature>
<feature type="domain" description="Tyrosine-protein phosphatase" evidence="5">
    <location>
        <begin position="1549"/>
        <end position="2011"/>
    </location>
</feature>
<dbReference type="SMART" id="SM00194">
    <property type="entry name" value="PTPc"/>
    <property type="match status" value="1"/>
</dbReference>
<comment type="catalytic activity">
    <reaction evidence="2">
        <text>O-phospho-L-tyrosyl-[protein] + H2O = L-tyrosyl-[protein] + phosphate</text>
        <dbReference type="Rhea" id="RHEA:10684"/>
        <dbReference type="Rhea" id="RHEA-COMP:10136"/>
        <dbReference type="Rhea" id="RHEA-COMP:20101"/>
        <dbReference type="ChEBI" id="CHEBI:15377"/>
        <dbReference type="ChEBI" id="CHEBI:43474"/>
        <dbReference type="ChEBI" id="CHEBI:46858"/>
        <dbReference type="ChEBI" id="CHEBI:61978"/>
        <dbReference type="EC" id="3.1.3.48"/>
    </reaction>
</comment>
<dbReference type="InterPro" id="IPR016130">
    <property type="entry name" value="Tyr_Pase_AS"/>
</dbReference>
<keyword evidence="1" id="KW-0378">Hydrolase</keyword>
<feature type="domain" description="Tyrosine specific protein phosphatases" evidence="6">
    <location>
        <begin position="1815"/>
        <end position="1857"/>
    </location>
</feature>
<dbReference type="PRINTS" id="PR00700">
    <property type="entry name" value="PRTYPHPHTASE"/>
</dbReference>
<evidence type="ECO:0008006" key="9">
    <source>
        <dbReference type="Google" id="ProtNLM"/>
    </source>
</evidence>
<keyword evidence="3" id="KW-0812">Transmembrane</keyword>
<keyword evidence="4" id="KW-0732">Signal</keyword>
<dbReference type="InterPro" id="IPR050348">
    <property type="entry name" value="Protein-Tyr_Phosphatase"/>
</dbReference>
<dbReference type="PANTHER" id="PTHR19134:SF449">
    <property type="entry name" value="TYROSINE-PROTEIN PHOSPHATASE 1"/>
    <property type="match status" value="1"/>
</dbReference>
<dbReference type="InterPro" id="IPR000387">
    <property type="entry name" value="Tyr_Pase_dom"/>
</dbReference>
<dbReference type="SMART" id="SM00404">
    <property type="entry name" value="PTPc_motif"/>
    <property type="match status" value="1"/>
</dbReference>
<dbReference type="PANTHER" id="PTHR19134">
    <property type="entry name" value="RECEPTOR-TYPE TYROSINE-PROTEIN PHOSPHATASE"/>
    <property type="match status" value="1"/>
</dbReference>
<dbReference type="CDD" id="cd00047">
    <property type="entry name" value="PTPc"/>
    <property type="match status" value="1"/>
</dbReference>
<evidence type="ECO:0000256" key="3">
    <source>
        <dbReference type="SAM" id="Phobius"/>
    </source>
</evidence>
<keyword evidence="3" id="KW-1133">Transmembrane helix</keyword>
<organism evidence="7 8">
    <name type="scientific">Schistosoma rodhaini</name>
    <dbReference type="NCBI Taxonomy" id="6188"/>
    <lineage>
        <taxon>Eukaryota</taxon>
        <taxon>Metazoa</taxon>
        <taxon>Spiralia</taxon>
        <taxon>Lophotrochozoa</taxon>
        <taxon>Platyhelminthes</taxon>
        <taxon>Trematoda</taxon>
        <taxon>Digenea</taxon>
        <taxon>Strigeidida</taxon>
        <taxon>Schistosomatoidea</taxon>
        <taxon>Schistosomatidae</taxon>
        <taxon>Schistosoma</taxon>
    </lineage>
</organism>
<dbReference type="SUPFAM" id="SSF52799">
    <property type="entry name" value="(Phosphotyrosine protein) phosphatases II"/>
    <property type="match status" value="1"/>
</dbReference>
<keyword evidence="7" id="KW-1185">Reference proteome</keyword>
<dbReference type="PROSITE" id="PS50056">
    <property type="entry name" value="TYR_PHOSPHATASE_2"/>
    <property type="match status" value="1"/>
</dbReference>
<dbReference type="Gene3D" id="2.60.40.10">
    <property type="entry name" value="Immunoglobulins"/>
    <property type="match status" value="1"/>
</dbReference>
<proteinExistence type="predicted"/>
<feature type="signal peptide" evidence="4">
    <location>
        <begin position="1"/>
        <end position="18"/>
    </location>
</feature>
<evidence type="ECO:0000256" key="1">
    <source>
        <dbReference type="ARBA" id="ARBA00022912"/>
    </source>
</evidence>
<dbReference type="InterPro" id="IPR003595">
    <property type="entry name" value="Tyr_Pase_cat"/>
</dbReference>
<accession>A0AA85GH08</accession>
<evidence type="ECO:0000256" key="2">
    <source>
        <dbReference type="ARBA" id="ARBA00051722"/>
    </source>
</evidence>
<keyword evidence="1" id="KW-0904">Protein phosphatase</keyword>
<dbReference type="Proteomes" id="UP000050792">
    <property type="component" value="Unassembled WGS sequence"/>
</dbReference>
<evidence type="ECO:0000259" key="5">
    <source>
        <dbReference type="PROSITE" id="PS50055"/>
    </source>
</evidence>
<evidence type="ECO:0000313" key="8">
    <source>
        <dbReference type="WBParaSite" id="SRDH1_93450.1"/>
    </source>
</evidence>
<dbReference type="InterPro" id="IPR013783">
    <property type="entry name" value="Ig-like_fold"/>
</dbReference>
<dbReference type="InterPro" id="IPR000242">
    <property type="entry name" value="PTP_cat"/>
</dbReference>
<dbReference type="SUPFAM" id="SSF49265">
    <property type="entry name" value="Fibronectin type III"/>
    <property type="match status" value="1"/>
</dbReference>
<dbReference type="Gene3D" id="3.90.190.10">
    <property type="entry name" value="Protein tyrosine phosphatase superfamily"/>
    <property type="match status" value="1"/>
</dbReference>